<name>M1ULC6_9CORY</name>
<protein>
    <submittedName>
        <fullName evidence="1">Uncharacterized protein</fullName>
    </submittedName>
</protein>
<dbReference type="EMBL" id="CP004354">
    <property type="protein sequence ID" value="AGG66879.1"/>
    <property type="molecule type" value="Genomic_DNA"/>
</dbReference>
<dbReference type="HOGENOM" id="CLU_2786785_0_0_11"/>
<accession>M1ULC6</accession>
<gene>
    <name evidence="1" type="ORF">H924_07185</name>
</gene>
<dbReference type="AlphaFoldDB" id="M1ULC6"/>
<evidence type="ECO:0000313" key="1">
    <source>
        <dbReference type="EMBL" id="AGG66879.1"/>
    </source>
</evidence>
<sequence length="68" mass="7522">MRWLLVERPYVDADSGGNVEDAVQCVCLSFDGGSLICFDDEDMRVVKVAFGPGGWLRARWAEDGDVQV</sequence>
<dbReference type="STRING" id="1121353.H924_07185"/>
<dbReference type="KEGG" id="ccn:H924_07185"/>
<dbReference type="PATRIC" id="fig|1121353.3.peg.1464"/>
<evidence type="ECO:0000313" key="2">
    <source>
        <dbReference type="Proteomes" id="UP000011760"/>
    </source>
</evidence>
<proteinExistence type="predicted"/>
<reference evidence="1 2" key="1">
    <citation type="submission" date="2013-02" db="EMBL/GenBank/DDBJ databases">
        <title>The complete genome sequence of Corynebacterium callunae DSM 20147.</title>
        <authorList>
            <person name="Ruckert C."/>
            <person name="Albersmeier A."/>
            <person name="Kalinowski J."/>
        </authorList>
    </citation>
    <scope>NUCLEOTIDE SEQUENCE [LARGE SCALE GENOMIC DNA]</scope>
    <source>
        <strain evidence="1 2">DSM 20147</strain>
    </source>
</reference>
<organism evidence="1 2">
    <name type="scientific">Corynebacterium callunae DSM 20147</name>
    <dbReference type="NCBI Taxonomy" id="1121353"/>
    <lineage>
        <taxon>Bacteria</taxon>
        <taxon>Bacillati</taxon>
        <taxon>Actinomycetota</taxon>
        <taxon>Actinomycetes</taxon>
        <taxon>Mycobacteriales</taxon>
        <taxon>Corynebacteriaceae</taxon>
        <taxon>Corynebacterium</taxon>
    </lineage>
</organism>
<keyword evidence="2" id="KW-1185">Reference proteome</keyword>
<dbReference type="RefSeq" id="WP_015651310.1">
    <property type="nucleotide sequence ID" value="NC_020506.1"/>
</dbReference>
<dbReference type="OrthoDB" id="421742at85007"/>
<dbReference type="Proteomes" id="UP000011760">
    <property type="component" value="Chromosome"/>
</dbReference>